<dbReference type="Pfam" id="PF07676">
    <property type="entry name" value="PD40"/>
    <property type="match status" value="2"/>
</dbReference>
<evidence type="ECO:0000256" key="1">
    <source>
        <dbReference type="SAM" id="MobiDB-lite"/>
    </source>
</evidence>
<sequence>MRSDTQFRNWRILFSRCADGAWSAPQPAAFAAAPPALDADPYVSADGRRVYFVSTRQNRDGGDQLDIWRARRGEDGRWQPPQRLPEPVNSPGSELLPRETADGRLYFGSDRPGGHGQGDIYVATPQADGGWQVANLGAPVNSAANEYEADISMDGQSLVTVADRGSRSHLYHYRRVGGAWREQGRIAASDTEFQVGPLHSPRGDRLLFAQRDGGRSGEFFLAELEVEVDRSWPPGCGW</sequence>
<dbReference type="RefSeq" id="WP_255913215.1">
    <property type="nucleotide sequence ID" value="NZ_JANFQO010000005.1"/>
</dbReference>
<gene>
    <name evidence="2" type="ORF">NM961_07080</name>
</gene>
<dbReference type="EMBL" id="JANFQO010000005">
    <property type="protein sequence ID" value="MCQ4164470.1"/>
    <property type="molecule type" value="Genomic_DNA"/>
</dbReference>
<proteinExistence type="predicted"/>
<name>A0ABT1QQC7_9GAMM</name>
<dbReference type="Proteomes" id="UP001165498">
    <property type="component" value="Unassembled WGS sequence"/>
</dbReference>
<dbReference type="SUPFAM" id="SSF82171">
    <property type="entry name" value="DPP6 N-terminal domain-like"/>
    <property type="match status" value="1"/>
</dbReference>
<dbReference type="InterPro" id="IPR011659">
    <property type="entry name" value="WD40"/>
</dbReference>
<feature type="region of interest" description="Disordered" evidence="1">
    <location>
        <begin position="73"/>
        <end position="95"/>
    </location>
</feature>
<accession>A0ABT1QQC7</accession>
<comment type="caution">
    <text evidence="2">The sequence shown here is derived from an EMBL/GenBank/DDBJ whole genome shotgun (WGS) entry which is preliminary data.</text>
</comment>
<protein>
    <recommendedName>
        <fullName evidence="4">WD40 repeat protein</fullName>
    </recommendedName>
</protein>
<keyword evidence="3" id="KW-1185">Reference proteome</keyword>
<evidence type="ECO:0008006" key="4">
    <source>
        <dbReference type="Google" id="ProtNLM"/>
    </source>
</evidence>
<evidence type="ECO:0000313" key="3">
    <source>
        <dbReference type="Proteomes" id="UP001165498"/>
    </source>
</evidence>
<dbReference type="InterPro" id="IPR011042">
    <property type="entry name" value="6-blade_b-propeller_TolB-like"/>
</dbReference>
<evidence type="ECO:0000313" key="2">
    <source>
        <dbReference type="EMBL" id="MCQ4164470.1"/>
    </source>
</evidence>
<dbReference type="Gene3D" id="2.120.10.30">
    <property type="entry name" value="TolB, C-terminal domain"/>
    <property type="match status" value="1"/>
</dbReference>
<organism evidence="2 3">
    <name type="scientific">Tahibacter harae</name>
    <dbReference type="NCBI Taxonomy" id="2963937"/>
    <lineage>
        <taxon>Bacteria</taxon>
        <taxon>Pseudomonadati</taxon>
        <taxon>Pseudomonadota</taxon>
        <taxon>Gammaproteobacteria</taxon>
        <taxon>Lysobacterales</taxon>
        <taxon>Rhodanobacteraceae</taxon>
        <taxon>Tahibacter</taxon>
    </lineage>
</organism>
<reference evidence="2" key="1">
    <citation type="submission" date="2022-07" db="EMBL/GenBank/DDBJ databases">
        <title>Tahibacter sp., a new gammaproteobacterium isolated from the silt sample collected at pig farm.</title>
        <authorList>
            <person name="Chen H."/>
        </authorList>
    </citation>
    <scope>NUCLEOTIDE SEQUENCE</scope>
    <source>
        <strain evidence="2">P2K</strain>
    </source>
</reference>